<reference evidence="14 15" key="1">
    <citation type="submission" date="2019-05" db="EMBL/GenBank/DDBJ databases">
        <authorList>
            <person name="Narsing Rao M.P."/>
            <person name="Li W.J."/>
        </authorList>
    </citation>
    <scope>NUCLEOTIDE SEQUENCE [LARGE SCALE GENOMIC DNA]</scope>
    <source>
        <strain evidence="14 15">SYSU_K30003</strain>
    </source>
</reference>
<dbReference type="NCBIfam" id="TIGR00797">
    <property type="entry name" value="matE"/>
    <property type="match status" value="1"/>
</dbReference>
<dbReference type="Pfam" id="PF01554">
    <property type="entry name" value="MatE"/>
    <property type="match status" value="2"/>
</dbReference>
<feature type="transmembrane region" description="Helical" evidence="13">
    <location>
        <begin position="12"/>
        <end position="31"/>
    </location>
</feature>
<dbReference type="GO" id="GO:0005886">
    <property type="term" value="C:plasma membrane"/>
    <property type="evidence" value="ECO:0007669"/>
    <property type="project" value="UniProtKB-SubCell"/>
</dbReference>
<evidence type="ECO:0000256" key="5">
    <source>
        <dbReference type="ARBA" id="ARBA00022448"/>
    </source>
</evidence>
<evidence type="ECO:0000256" key="6">
    <source>
        <dbReference type="ARBA" id="ARBA00022449"/>
    </source>
</evidence>
<proteinExistence type="inferred from homology"/>
<name>A0A5R9GHN1_9BACL</name>
<feature type="transmembrane region" description="Helical" evidence="13">
    <location>
        <begin position="60"/>
        <end position="82"/>
    </location>
</feature>
<keyword evidence="9 13" id="KW-1133">Transmembrane helix</keyword>
<dbReference type="GO" id="GO:0015297">
    <property type="term" value="F:antiporter activity"/>
    <property type="evidence" value="ECO:0007669"/>
    <property type="project" value="UniProtKB-KW"/>
</dbReference>
<protein>
    <recommendedName>
        <fullName evidence="4">Probable multidrug resistance protein NorM</fullName>
    </recommendedName>
    <alternativeName>
        <fullName evidence="12">Multidrug-efflux transporter</fullName>
    </alternativeName>
</protein>
<feature type="transmembrane region" description="Helical" evidence="13">
    <location>
        <begin position="202"/>
        <end position="220"/>
    </location>
</feature>
<dbReference type="GO" id="GO:0006811">
    <property type="term" value="P:monoatomic ion transport"/>
    <property type="evidence" value="ECO:0007669"/>
    <property type="project" value="UniProtKB-KW"/>
</dbReference>
<evidence type="ECO:0000256" key="13">
    <source>
        <dbReference type="SAM" id="Phobius"/>
    </source>
</evidence>
<comment type="caution">
    <text evidence="14">The sequence shown here is derived from an EMBL/GenBank/DDBJ whole genome shotgun (WGS) entry which is preliminary data.</text>
</comment>
<dbReference type="RefSeq" id="WP_138193134.1">
    <property type="nucleotide sequence ID" value="NZ_VCIW01000003.1"/>
</dbReference>
<keyword evidence="8 13" id="KW-0812">Transmembrane</keyword>
<accession>A0A5R9GHN1</accession>
<dbReference type="OrthoDB" id="9780160at2"/>
<feature type="transmembrane region" description="Helical" evidence="13">
    <location>
        <begin position="390"/>
        <end position="412"/>
    </location>
</feature>
<evidence type="ECO:0000256" key="8">
    <source>
        <dbReference type="ARBA" id="ARBA00022692"/>
    </source>
</evidence>
<feature type="transmembrane region" description="Helical" evidence="13">
    <location>
        <begin position="133"/>
        <end position="150"/>
    </location>
</feature>
<evidence type="ECO:0000256" key="1">
    <source>
        <dbReference type="ARBA" id="ARBA00003408"/>
    </source>
</evidence>
<gene>
    <name evidence="14" type="ORF">FE782_05835</name>
</gene>
<dbReference type="EMBL" id="VCIW01000003">
    <property type="protein sequence ID" value="TLS52894.1"/>
    <property type="molecule type" value="Genomic_DNA"/>
</dbReference>
<feature type="transmembrane region" description="Helical" evidence="13">
    <location>
        <begin position="359"/>
        <end position="378"/>
    </location>
</feature>
<keyword evidence="10" id="KW-0406">Ion transport</keyword>
<dbReference type="AlphaFoldDB" id="A0A5R9GHN1"/>
<dbReference type="InterPro" id="IPR048279">
    <property type="entry name" value="MdtK-like"/>
</dbReference>
<dbReference type="InterPro" id="IPR002528">
    <property type="entry name" value="MATE_fam"/>
</dbReference>
<keyword evidence="15" id="KW-1185">Reference proteome</keyword>
<dbReference type="Proteomes" id="UP000309676">
    <property type="component" value="Unassembled WGS sequence"/>
</dbReference>
<comment type="similarity">
    <text evidence="3">Belongs to the multi antimicrobial extrusion (MATE) (TC 2.A.66.1) family.</text>
</comment>
<feature type="transmembrane region" description="Helical" evidence="13">
    <location>
        <begin position="280"/>
        <end position="305"/>
    </location>
</feature>
<keyword evidence="6" id="KW-0050">Antiport</keyword>
<sequence length="453" mass="48426">MYHAKSAKDKLRLFLTIMWPILVTQVGYNAMTLFDTIMSGRAGTADLAGVAIGSSLWMPAYVALTGVLIAVTPTVSQLVGAGRTDRIAPSVTQAIYLSAVIAAFVYAAGALALDPILSFMKLDADVHDIAKRYLIGLSYGILPLFLSGVIRNYFDAQGYTRITMAIVLFAVPCNIVLNYVLIFGKLGFPAMGGVGAGYATAATYWLIFLISVWLCFRLEAPRLQGLFRRWPAPSLRAFKELLAIGVPIGLSVFFEASIFSVVTLLMGTSFDTVTIASHQAAISFAALLFMMPLSISMALTIMVGYEIGAGRSADARQYSIIGVTAAVGVVAAMAVVVYFNRGFIASWYTEAPEVAAMTQHFLIYALVFQLSDASQASLQGALRGYKDVTVPFVTALIAYWAIGIPAGYALSWTALGPYGYWVGIIAGLTCAAVGFAIRLRHVQRRAGLSSGGA</sequence>
<evidence type="ECO:0000256" key="2">
    <source>
        <dbReference type="ARBA" id="ARBA00004651"/>
    </source>
</evidence>
<feature type="transmembrane region" description="Helical" evidence="13">
    <location>
        <begin position="162"/>
        <end position="182"/>
    </location>
</feature>
<dbReference type="PANTHER" id="PTHR43298">
    <property type="entry name" value="MULTIDRUG RESISTANCE PROTEIN NORM-RELATED"/>
    <property type="match status" value="1"/>
</dbReference>
<feature type="transmembrane region" description="Helical" evidence="13">
    <location>
        <begin position="317"/>
        <end position="339"/>
    </location>
</feature>
<evidence type="ECO:0000313" key="15">
    <source>
        <dbReference type="Proteomes" id="UP000309676"/>
    </source>
</evidence>
<keyword evidence="7" id="KW-1003">Cell membrane</keyword>
<dbReference type="CDD" id="cd13131">
    <property type="entry name" value="MATE_NorM_like"/>
    <property type="match status" value="1"/>
</dbReference>
<evidence type="ECO:0000256" key="7">
    <source>
        <dbReference type="ARBA" id="ARBA00022475"/>
    </source>
</evidence>
<feature type="transmembrane region" description="Helical" evidence="13">
    <location>
        <begin position="94"/>
        <end position="113"/>
    </location>
</feature>
<dbReference type="InterPro" id="IPR050222">
    <property type="entry name" value="MATE_MdtK"/>
</dbReference>
<evidence type="ECO:0000256" key="3">
    <source>
        <dbReference type="ARBA" id="ARBA00010199"/>
    </source>
</evidence>
<evidence type="ECO:0000256" key="4">
    <source>
        <dbReference type="ARBA" id="ARBA00020268"/>
    </source>
</evidence>
<evidence type="ECO:0000256" key="9">
    <source>
        <dbReference type="ARBA" id="ARBA00022989"/>
    </source>
</evidence>
<evidence type="ECO:0000256" key="11">
    <source>
        <dbReference type="ARBA" id="ARBA00023136"/>
    </source>
</evidence>
<dbReference type="PIRSF" id="PIRSF006603">
    <property type="entry name" value="DinF"/>
    <property type="match status" value="1"/>
</dbReference>
<keyword evidence="5" id="KW-0813">Transport</keyword>
<organism evidence="14 15">
    <name type="scientific">Paenibacillus antri</name>
    <dbReference type="NCBI Taxonomy" id="2582848"/>
    <lineage>
        <taxon>Bacteria</taxon>
        <taxon>Bacillati</taxon>
        <taxon>Bacillota</taxon>
        <taxon>Bacilli</taxon>
        <taxon>Bacillales</taxon>
        <taxon>Paenibacillaceae</taxon>
        <taxon>Paenibacillus</taxon>
    </lineage>
</organism>
<evidence type="ECO:0000256" key="10">
    <source>
        <dbReference type="ARBA" id="ARBA00023065"/>
    </source>
</evidence>
<keyword evidence="11 13" id="KW-0472">Membrane</keyword>
<dbReference type="PANTHER" id="PTHR43298:SF2">
    <property type="entry name" value="FMN_FAD EXPORTER YEEO-RELATED"/>
    <property type="match status" value="1"/>
</dbReference>
<feature type="transmembrane region" description="Helical" evidence="13">
    <location>
        <begin position="418"/>
        <end position="437"/>
    </location>
</feature>
<dbReference type="GO" id="GO:0042910">
    <property type="term" value="F:xenobiotic transmembrane transporter activity"/>
    <property type="evidence" value="ECO:0007669"/>
    <property type="project" value="InterPro"/>
</dbReference>
<comment type="function">
    <text evidence="1">Multidrug efflux pump.</text>
</comment>
<evidence type="ECO:0000313" key="14">
    <source>
        <dbReference type="EMBL" id="TLS52894.1"/>
    </source>
</evidence>
<evidence type="ECO:0000256" key="12">
    <source>
        <dbReference type="ARBA" id="ARBA00031636"/>
    </source>
</evidence>
<comment type="subcellular location">
    <subcellularLocation>
        <location evidence="2">Cell membrane</location>
        <topology evidence="2">Multi-pass membrane protein</topology>
    </subcellularLocation>
</comment>
<feature type="transmembrane region" description="Helical" evidence="13">
    <location>
        <begin position="241"/>
        <end position="268"/>
    </location>
</feature>